<keyword evidence="2" id="KW-0472">Membrane</keyword>
<evidence type="ECO:0000256" key="2">
    <source>
        <dbReference type="SAM" id="Phobius"/>
    </source>
</evidence>
<dbReference type="RefSeq" id="WP_205306103.1">
    <property type="nucleotide sequence ID" value="NZ_BAAAVF010000002.1"/>
</dbReference>
<accession>A0ABS2LDM1</accession>
<keyword evidence="4" id="KW-1185">Reference proteome</keyword>
<gene>
    <name evidence="3" type="ORF">JOD49_000834</name>
</gene>
<feature type="compositionally biased region" description="Gly residues" evidence="1">
    <location>
        <begin position="1"/>
        <end position="16"/>
    </location>
</feature>
<name>A0ABS2LDM1_9CELL</name>
<reference evidence="3 4" key="1">
    <citation type="submission" date="2021-01" db="EMBL/GenBank/DDBJ databases">
        <title>Sequencing the genomes of 1000 actinobacteria strains.</title>
        <authorList>
            <person name="Klenk H.-P."/>
        </authorList>
    </citation>
    <scope>NUCLEOTIDE SEQUENCE [LARGE SCALE GENOMIC DNA]</scope>
    <source>
        <strain evidence="3 4">DSM 46000</strain>
    </source>
</reference>
<feature type="transmembrane region" description="Helical" evidence="2">
    <location>
        <begin position="34"/>
        <end position="59"/>
    </location>
</feature>
<feature type="compositionally biased region" description="Low complexity" evidence="1">
    <location>
        <begin position="17"/>
        <end position="28"/>
    </location>
</feature>
<dbReference type="EMBL" id="JAFBBO010000001">
    <property type="protein sequence ID" value="MBM7477914.1"/>
    <property type="molecule type" value="Genomic_DNA"/>
</dbReference>
<organism evidence="3 4">
    <name type="scientific">Oerskovia jenensis</name>
    <dbReference type="NCBI Taxonomy" id="162169"/>
    <lineage>
        <taxon>Bacteria</taxon>
        <taxon>Bacillati</taxon>
        <taxon>Actinomycetota</taxon>
        <taxon>Actinomycetes</taxon>
        <taxon>Micrococcales</taxon>
        <taxon>Cellulomonadaceae</taxon>
        <taxon>Oerskovia</taxon>
    </lineage>
</organism>
<keyword evidence="2" id="KW-1133">Transmembrane helix</keyword>
<evidence type="ECO:0000256" key="1">
    <source>
        <dbReference type="SAM" id="MobiDB-lite"/>
    </source>
</evidence>
<feature type="region of interest" description="Disordered" evidence="1">
    <location>
        <begin position="1"/>
        <end position="28"/>
    </location>
</feature>
<proteinExistence type="predicted"/>
<sequence length="238" mass="24420">MASGQGQGASGRGRPGGLLDLSASSSGSGSRRSVVAVVVSGLVLLAFVLSVMLVVGRFLSVAVPAATRGNEEMKGLDSAATDRARAFAAELGRLPGVTSVPAPGTVYHGFLRNPGHVLLEPVLDHDATPEEVGALVLAVCERAQAEVDLDVLYSAVLDAGGVTVRITCHDPGFAPAITDLVEMTRSSVLFGEVARIGVSGGQVEWWDGPSRPGARAPWEAEWAAAAAELGFVLQEPVG</sequence>
<evidence type="ECO:0000313" key="3">
    <source>
        <dbReference type="EMBL" id="MBM7477914.1"/>
    </source>
</evidence>
<protein>
    <submittedName>
        <fullName evidence="3">Uncharacterized protein</fullName>
    </submittedName>
</protein>
<dbReference type="Proteomes" id="UP000698059">
    <property type="component" value="Unassembled WGS sequence"/>
</dbReference>
<comment type="caution">
    <text evidence="3">The sequence shown here is derived from an EMBL/GenBank/DDBJ whole genome shotgun (WGS) entry which is preliminary data.</text>
</comment>
<evidence type="ECO:0000313" key="4">
    <source>
        <dbReference type="Proteomes" id="UP000698059"/>
    </source>
</evidence>
<keyword evidence="2" id="KW-0812">Transmembrane</keyword>